<keyword evidence="1" id="KW-0479">Metal-binding</keyword>
<feature type="compositionally biased region" description="Acidic residues" evidence="7">
    <location>
        <begin position="91"/>
        <end position="100"/>
    </location>
</feature>
<evidence type="ECO:0000256" key="1">
    <source>
        <dbReference type="ARBA" id="ARBA00022723"/>
    </source>
</evidence>
<organism evidence="9 10">
    <name type="scientific">Spodoptera frugiperda</name>
    <name type="common">Fall armyworm</name>
    <dbReference type="NCBI Taxonomy" id="7108"/>
    <lineage>
        <taxon>Eukaryota</taxon>
        <taxon>Metazoa</taxon>
        <taxon>Ecdysozoa</taxon>
        <taxon>Arthropoda</taxon>
        <taxon>Hexapoda</taxon>
        <taxon>Insecta</taxon>
        <taxon>Pterygota</taxon>
        <taxon>Neoptera</taxon>
        <taxon>Endopterygota</taxon>
        <taxon>Lepidoptera</taxon>
        <taxon>Glossata</taxon>
        <taxon>Ditrysia</taxon>
        <taxon>Noctuoidea</taxon>
        <taxon>Noctuidae</taxon>
        <taxon>Amphipyrinae</taxon>
        <taxon>Spodoptera</taxon>
    </lineage>
</organism>
<dbReference type="AlphaFoldDB" id="A0A9R0DDZ9"/>
<feature type="domain" description="THAP-type" evidence="8">
    <location>
        <begin position="1"/>
        <end position="81"/>
    </location>
</feature>
<evidence type="ECO:0000256" key="6">
    <source>
        <dbReference type="SAM" id="Coils"/>
    </source>
</evidence>
<feature type="region of interest" description="Disordered" evidence="7">
    <location>
        <begin position="77"/>
        <end position="101"/>
    </location>
</feature>
<dbReference type="InterPro" id="IPR006612">
    <property type="entry name" value="THAP_Znf"/>
</dbReference>
<dbReference type="Pfam" id="PF05485">
    <property type="entry name" value="THAP"/>
    <property type="match status" value="1"/>
</dbReference>
<keyword evidence="6" id="KW-0175">Coiled coil</keyword>
<feature type="coiled-coil region" evidence="6">
    <location>
        <begin position="195"/>
        <end position="236"/>
    </location>
</feature>
<evidence type="ECO:0000259" key="8">
    <source>
        <dbReference type="PROSITE" id="PS50950"/>
    </source>
</evidence>
<dbReference type="SMART" id="SM00980">
    <property type="entry name" value="THAP"/>
    <property type="match status" value="1"/>
</dbReference>
<protein>
    <submittedName>
        <fullName evidence="10">Uncharacterized protein LOC118275756</fullName>
    </submittedName>
</protein>
<keyword evidence="4 5" id="KW-0238">DNA-binding</keyword>
<dbReference type="GeneID" id="118275756"/>
<dbReference type="PROSITE" id="PS50950">
    <property type="entry name" value="ZF_THAP"/>
    <property type="match status" value="1"/>
</dbReference>
<evidence type="ECO:0000313" key="9">
    <source>
        <dbReference type="Proteomes" id="UP000829999"/>
    </source>
</evidence>
<dbReference type="InterPro" id="IPR038441">
    <property type="entry name" value="THAP_Znf_sf"/>
</dbReference>
<keyword evidence="9" id="KW-1185">Reference proteome</keyword>
<dbReference type="OrthoDB" id="7312725at2759"/>
<dbReference type="Proteomes" id="UP000829999">
    <property type="component" value="Chromosome 8"/>
</dbReference>
<accession>A0A9R0DDZ9</accession>
<name>A0A9R0DDZ9_SPOFR</name>
<dbReference type="GO" id="GO:0008270">
    <property type="term" value="F:zinc ion binding"/>
    <property type="evidence" value="ECO:0007669"/>
    <property type="project" value="UniProtKB-KW"/>
</dbReference>
<sequence length="252" mass="28324">MVQCAVSGCNSRSDVHNHGTDIHFHRIPRNPRMRNKWLQVLHKDNINESTRICSLHFGEQNYCRTKNGLKRLVSEAFPDTKLPPTPPPPEESSESSDDEQQGPNIVIVNQIPGNTLVSNMGQPGGTNIIVVPQSSTVRIEPQIVNQVLTPVNVVQNNPAAPYVQMQGQPVENPSGNVPNVSNDGNFENQIRTPLENKLMAEVKMLREAIDCLEEQNRRLLIRNNFLQQTLDNYERETGLVNNFDFNPDIFGV</sequence>
<dbReference type="Gene3D" id="6.20.210.20">
    <property type="entry name" value="THAP domain"/>
    <property type="match status" value="1"/>
</dbReference>
<evidence type="ECO:0000313" key="10">
    <source>
        <dbReference type="RefSeq" id="XP_035449723.2"/>
    </source>
</evidence>
<dbReference type="GO" id="GO:0003677">
    <property type="term" value="F:DNA binding"/>
    <property type="evidence" value="ECO:0007669"/>
    <property type="project" value="UniProtKB-UniRule"/>
</dbReference>
<proteinExistence type="predicted"/>
<evidence type="ECO:0000256" key="3">
    <source>
        <dbReference type="ARBA" id="ARBA00022833"/>
    </source>
</evidence>
<keyword evidence="2 5" id="KW-0863">Zinc-finger</keyword>
<evidence type="ECO:0000256" key="5">
    <source>
        <dbReference type="PROSITE-ProRule" id="PRU00309"/>
    </source>
</evidence>
<feature type="compositionally biased region" description="Pro residues" evidence="7">
    <location>
        <begin position="81"/>
        <end position="90"/>
    </location>
</feature>
<dbReference type="SMART" id="SM00692">
    <property type="entry name" value="DM3"/>
    <property type="match status" value="1"/>
</dbReference>
<evidence type="ECO:0000256" key="2">
    <source>
        <dbReference type="ARBA" id="ARBA00022771"/>
    </source>
</evidence>
<evidence type="ECO:0000256" key="7">
    <source>
        <dbReference type="SAM" id="MobiDB-lite"/>
    </source>
</evidence>
<gene>
    <name evidence="10" type="primary">LOC118275756</name>
</gene>
<reference evidence="10" key="1">
    <citation type="submission" date="2025-08" db="UniProtKB">
        <authorList>
            <consortium name="RefSeq"/>
        </authorList>
    </citation>
    <scope>IDENTIFICATION</scope>
    <source>
        <tissue evidence="10">Whole larval tissue</tissue>
    </source>
</reference>
<dbReference type="SUPFAM" id="SSF57716">
    <property type="entry name" value="Glucocorticoid receptor-like (DNA-binding domain)"/>
    <property type="match status" value="1"/>
</dbReference>
<dbReference type="RefSeq" id="XP_035449723.2">
    <property type="nucleotide sequence ID" value="XM_035593830.2"/>
</dbReference>
<keyword evidence="3" id="KW-0862">Zinc</keyword>
<evidence type="ECO:0000256" key="4">
    <source>
        <dbReference type="ARBA" id="ARBA00023125"/>
    </source>
</evidence>